<protein>
    <submittedName>
        <fullName evidence="2">Uncharacterized protein</fullName>
    </submittedName>
</protein>
<evidence type="ECO:0000256" key="1">
    <source>
        <dbReference type="SAM" id="MobiDB-lite"/>
    </source>
</evidence>
<evidence type="ECO:0000313" key="2">
    <source>
        <dbReference type="EMBL" id="KAF8466552.1"/>
    </source>
</evidence>
<dbReference type="Proteomes" id="UP000759537">
    <property type="component" value="Unassembled WGS sequence"/>
</dbReference>
<reference evidence="2" key="1">
    <citation type="submission" date="2019-10" db="EMBL/GenBank/DDBJ databases">
        <authorList>
            <consortium name="DOE Joint Genome Institute"/>
            <person name="Kuo A."/>
            <person name="Miyauchi S."/>
            <person name="Kiss E."/>
            <person name="Drula E."/>
            <person name="Kohler A."/>
            <person name="Sanchez-Garcia M."/>
            <person name="Andreopoulos B."/>
            <person name="Barry K.W."/>
            <person name="Bonito G."/>
            <person name="Buee M."/>
            <person name="Carver A."/>
            <person name="Chen C."/>
            <person name="Cichocki N."/>
            <person name="Clum A."/>
            <person name="Culley D."/>
            <person name="Crous P.W."/>
            <person name="Fauchery L."/>
            <person name="Girlanda M."/>
            <person name="Hayes R."/>
            <person name="Keri Z."/>
            <person name="LaButti K."/>
            <person name="Lipzen A."/>
            <person name="Lombard V."/>
            <person name="Magnuson J."/>
            <person name="Maillard F."/>
            <person name="Morin E."/>
            <person name="Murat C."/>
            <person name="Nolan M."/>
            <person name="Ohm R."/>
            <person name="Pangilinan J."/>
            <person name="Pereira M."/>
            <person name="Perotto S."/>
            <person name="Peter M."/>
            <person name="Riley R."/>
            <person name="Sitrit Y."/>
            <person name="Stielow B."/>
            <person name="Szollosi G."/>
            <person name="Zifcakova L."/>
            <person name="Stursova M."/>
            <person name="Spatafora J.W."/>
            <person name="Tedersoo L."/>
            <person name="Vaario L.-M."/>
            <person name="Yamada A."/>
            <person name="Yan M."/>
            <person name="Wang P."/>
            <person name="Xu J."/>
            <person name="Bruns T."/>
            <person name="Baldrian P."/>
            <person name="Vilgalys R."/>
            <person name="Henrissat B."/>
            <person name="Grigoriev I.V."/>
            <person name="Hibbett D."/>
            <person name="Nagy L.G."/>
            <person name="Martin F.M."/>
        </authorList>
    </citation>
    <scope>NUCLEOTIDE SEQUENCE</scope>
    <source>
        <strain evidence="2">Prilba</strain>
    </source>
</reference>
<evidence type="ECO:0000313" key="3">
    <source>
        <dbReference type="Proteomes" id="UP000759537"/>
    </source>
</evidence>
<gene>
    <name evidence="2" type="ORF">DFH94DRAFT_780515</name>
</gene>
<feature type="region of interest" description="Disordered" evidence="1">
    <location>
        <begin position="67"/>
        <end position="95"/>
    </location>
</feature>
<feature type="compositionally biased region" description="Polar residues" evidence="1">
    <location>
        <begin position="22"/>
        <end position="34"/>
    </location>
</feature>
<reference evidence="2" key="2">
    <citation type="journal article" date="2020" name="Nat. Commun.">
        <title>Large-scale genome sequencing of mycorrhizal fungi provides insights into the early evolution of symbiotic traits.</title>
        <authorList>
            <person name="Miyauchi S."/>
            <person name="Kiss E."/>
            <person name="Kuo A."/>
            <person name="Drula E."/>
            <person name="Kohler A."/>
            <person name="Sanchez-Garcia M."/>
            <person name="Morin E."/>
            <person name="Andreopoulos B."/>
            <person name="Barry K.W."/>
            <person name="Bonito G."/>
            <person name="Buee M."/>
            <person name="Carver A."/>
            <person name="Chen C."/>
            <person name="Cichocki N."/>
            <person name="Clum A."/>
            <person name="Culley D."/>
            <person name="Crous P.W."/>
            <person name="Fauchery L."/>
            <person name="Girlanda M."/>
            <person name="Hayes R.D."/>
            <person name="Keri Z."/>
            <person name="LaButti K."/>
            <person name="Lipzen A."/>
            <person name="Lombard V."/>
            <person name="Magnuson J."/>
            <person name="Maillard F."/>
            <person name="Murat C."/>
            <person name="Nolan M."/>
            <person name="Ohm R.A."/>
            <person name="Pangilinan J."/>
            <person name="Pereira M.F."/>
            <person name="Perotto S."/>
            <person name="Peter M."/>
            <person name="Pfister S."/>
            <person name="Riley R."/>
            <person name="Sitrit Y."/>
            <person name="Stielow J.B."/>
            <person name="Szollosi G."/>
            <person name="Zifcakova L."/>
            <person name="Stursova M."/>
            <person name="Spatafora J.W."/>
            <person name="Tedersoo L."/>
            <person name="Vaario L.M."/>
            <person name="Yamada A."/>
            <person name="Yan M."/>
            <person name="Wang P."/>
            <person name="Xu J."/>
            <person name="Bruns T."/>
            <person name="Baldrian P."/>
            <person name="Vilgalys R."/>
            <person name="Dunand C."/>
            <person name="Henrissat B."/>
            <person name="Grigoriev I.V."/>
            <person name="Hibbett D."/>
            <person name="Nagy L.G."/>
            <person name="Martin F.M."/>
        </authorList>
    </citation>
    <scope>NUCLEOTIDE SEQUENCE</scope>
    <source>
        <strain evidence="2">Prilba</strain>
    </source>
</reference>
<dbReference type="OrthoDB" id="3227715at2759"/>
<dbReference type="EMBL" id="WHVB01000040">
    <property type="protein sequence ID" value="KAF8466552.1"/>
    <property type="molecule type" value="Genomic_DNA"/>
</dbReference>
<keyword evidence="3" id="KW-1185">Reference proteome</keyword>
<accession>A0A9P5JWM5</accession>
<comment type="caution">
    <text evidence="2">The sequence shown here is derived from an EMBL/GenBank/DDBJ whole genome shotgun (WGS) entry which is preliminary data.</text>
</comment>
<proteinExistence type="predicted"/>
<dbReference type="AlphaFoldDB" id="A0A9P5JWM5"/>
<organism evidence="2 3">
    <name type="scientific">Russula ochroleuca</name>
    <dbReference type="NCBI Taxonomy" id="152965"/>
    <lineage>
        <taxon>Eukaryota</taxon>
        <taxon>Fungi</taxon>
        <taxon>Dikarya</taxon>
        <taxon>Basidiomycota</taxon>
        <taxon>Agaricomycotina</taxon>
        <taxon>Agaricomycetes</taxon>
        <taxon>Russulales</taxon>
        <taxon>Russulaceae</taxon>
        <taxon>Russula</taxon>
    </lineage>
</organism>
<feature type="region of interest" description="Disordered" evidence="1">
    <location>
        <begin position="1"/>
        <end position="36"/>
    </location>
</feature>
<sequence>MSGTANPTHEVHRGDIPYQAPFTRSASPNDSLTTAYGADETSLSDAELSEDAFSDKVLASLHIYEKREEEERAEARPLIMPRVRRGTTPTASAQTEEKAMFDQVMRSLRWHVEELEEEDTVDTVLQRRIKGVVETQPSASEVDIVMESLMESSSQRPA</sequence>
<name>A0A9P5JWM5_9AGAM</name>